<keyword evidence="1" id="KW-0805">Transcription regulation</keyword>
<dbReference type="PANTHER" id="PTHR30146">
    <property type="entry name" value="LACI-RELATED TRANSCRIPTIONAL REPRESSOR"/>
    <property type="match status" value="1"/>
</dbReference>
<evidence type="ECO:0000256" key="1">
    <source>
        <dbReference type="ARBA" id="ARBA00023015"/>
    </source>
</evidence>
<organism evidence="5 6">
    <name type="scientific">Kribbella kalugense</name>
    <dbReference type="NCBI Taxonomy" id="2512221"/>
    <lineage>
        <taxon>Bacteria</taxon>
        <taxon>Bacillati</taxon>
        <taxon>Actinomycetota</taxon>
        <taxon>Actinomycetes</taxon>
        <taxon>Propionibacteriales</taxon>
        <taxon>Kribbellaceae</taxon>
        <taxon>Kribbella</taxon>
    </lineage>
</organism>
<dbReference type="SUPFAM" id="SSF53822">
    <property type="entry name" value="Periplasmic binding protein-like I"/>
    <property type="match status" value="1"/>
</dbReference>
<sequence>MSGSRLRDVAARAGVSIRTVSNVVNGYAPVAATTRERVERAVQELDYRPNVLARSLKRGRSGMLALVVPELDVPYFSELARAIITQARLNGYTVVIDQTDGDAGRERELILRSSRAAVFDGVLLSPVALSAADISEHNPSVPIVLLGERIAASPFDHVAIDNVSAAREVTEYLFSIGRRRLAAIGDQPYETGETAQLRTQGFREAHISAARELDERLIVGCPHFHRSEGARAMSALLDGGGPTPDAVFCYNDLLAVGALRVMLSRGIRVPEDIALVGFDDIEEVRFTTPSLTTIAPDKTRLAELALQRLILRINTQDFSGPEELFVSHRLIVRESTTHGRQ</sequence>
<dbReference type="PROSITE" id="PS50932">
    <property type="entry name" value="HTH_LACI_2"/>
    <property type="match status" value="1"/>
</dbReference>
<dbReference type="OrthoDB" id="37081at2"/>
<dbReference type="Gene3D" id="3.40.50.2300">
    <property type="match status" value="2"/>
</dbReference>
<dbReference type="InterPro" id="IPR010982">
    <property type="entry name" value="Lambda_DNA-bd_dom_sf"/>
</dbReference>
<evidence type="ECO:0000259" key="4">
    <source>
        <dbReference type="PROSITE" id="PS50932"/>
    </source>
</evidence>
<dbReference type="AlphaFoldDB" id="A0A4R8A1Z2"/>
<dbReference type="GO" id="GO:0003700">
    <property type="term" value="F:DNA-binding transcription factor activity"/>
    <property type="evidence" value="ECO:0007669"/>
    <property type="project" value="TreeGrafter"/>
</dbReference>
<gene>
    <name evidence="5" type="ORF">EV650_3097</name>
</gene>
<dbReference type="PANTHER" id="PTHR30146:SF153">
    <property type="entry name" value="LACTOSE OPERON REPRESSOR"/>
    <property type="match status" value="1"/>
</dbReference>
<dbReference type="InterPro" id="IPR000843">
    <property type="entry name" value="HTH_LacI"/>
</dbReference>
<proteinExistence type="predicted"/>
<dbReference type="Pfam" id="PF13377">
    <property type="entry name" value="Peripla_BP_3"/>
    <property type="match status" value="1"/>
</dbReference>
<evidence type="ECO:0000256" key="3">
    <source>
        <dbReference type="ARBA" id="ARBA00023163"/>
    </source>
</evidence>
<evidence type="ECO:0000313" key="5">
    <source>
        <dbReference type="EMBL" id="TDW24226.1"/>
    </source>
</evidence>
<evidence type="ECO:0000313" key="6">
    <source>
        <dbReference type="Proteomes" id="UP000295447"/>
    </source>
</evidence>
<dbReference type="PROSITE" id="PS00356">
    <property type="entry name" value="HTH_LACI_1"/>
    <property type="match status" value="1"/>
</dbReference>
<dbReference type="SUPFAM" id="SSF47413">
    <property type="entry name" value="lambda repressor-like DNA-binding domains"/>
    <property type="match status" value="1"/>
</dbReference>
<feature type="domain" description="HTH lacI-type" evidence="4">
    <location>
        <begin position="4"/>
        <end position="58"/>
    </location>
</feature>
<dbReference type="GO" id="GO:0000976">
    <property type="term" value="F:transcription cis-regulatory region binding"/>
    <property type="evidence" value="ECO:0007669"/>
    <property type="project" value="TreeGrafter"/>
</dbReference>
<keyword evidence="3" id="KW-0804">Transcription</keyword>
<dbReference type="CDD" id="cd01392">
    <property type="entry name" value="HTH_LacI"/>
    <property type="match status" value="1"/>
</dbReference>
<dbReference type="InterPro" id="IPR046335">
    <property type="entry name" value="LacI/GalR-like_sensor"/>
</dbReference>
<dbReference type="RefSeq" id="WP_134119424.1">
    <property type="nucleotide sequence ID" value="NZ_SODF01000001.1"/>
</dbReference>
<protein>
    <submittedName>
        <fullName evidence="5">LacI family transcriptional regulator</fullName>
    </submittedName>
</protein>
<evidence type="ECO:0000256" key="2">
    <source>
        <dbReference type="ARBA" id="ARBA00023125"/>
    </source>
</evidence>
<dbReference type="Pfam" id="PF00356">
    <property type="entry name" value="LacI"/>
    <property type="match status" value="1"/>
</dbReference>
<dbReference type="CDD" id="cd06267">
    <property type="entry name" value="PBP1_LacI_sugar_binding-like"/>
    <property type="match status" value="1"/>
</dbReference>
<name>A0A4R8A1Z2_9ACTN</name>
<dbReference type="Proteomes" id="UP000295447">
    <property type="component" value="Unassembled WGS sequence"/>
</dbReference>
<keyword evidence="6" id="KW-1185">Reference proteome</keyword>
<keyword evidence="2" id="KW-0238">DNA-binding</keyword>
<dbReference type="SMART" id="SM00354">
    <property type="entry name" value="HTH_LACI"/>
    <property type="match status" value="1"/>
</dbReference>
<dbReference type="Gene3D" id="1.10.260.40">
    <property type="entry name" value="lambda repressor-like DNA-binding domains"/>
    <property type="match status" value="1"/>
</dbReference>
<comment type="caution">
    <text evidence="5">The sequence shown here is derived from an EMBL/GenBank/DDBJ whole genome shotgun (WGS) entry which is preliminary data.</text>
</comment>
<reference evidence="5 6" key="1">
    <citation type="submission" date="2019-03" db="EMBL/GenBank/DDBJ databases">
        <title>Genomic Encyclopedia of Type Strains, Phase III (KMG-III): the genomes of soil and plant-associated and newly described type strains.</title>
        <authorList>
            <person name="Whitman W."/>
        </authorList>
    </citation>
    <scope>NUCLEOTIDE SEQUENCE [LARGE SCALE GENOMIC DNA]</scope>
    <source>
        <strain evidence="5 6">VKM Ac-2570</strain>
    </source>
</reference>
<dbReference type="InterPro" id="IPR028082">
    <property type="entry name" value="Peripla_BP_I"/>
</dbReference>
<dbReference type="EMBL" id="SODF01000001">
    <property type="protein sequence ID" value="TDW24226.1"/>
    <property type="molecule type" value="Genomic_DNA"/>
</dbReference>
<accession>A0A4R8A1Z2</accession>